<keyword evidence="5 7" id="KW-0804">Transcription</keyword>
<keyword evidence="4 7" id="KW-0010">Activator</keyword>
<dbReference type="InterPro" id="IPR011425">
    <property type="entry name" value="Med9"/>
</dbReference>
<reference evidence="10" key="2">
    <citation type="submission" date="2004-01" db="EMBL/GenBank/DDBJ databases">
        <authorList>
            <person name="German Neurospora genome project"/>
        </authorList>
    </citation>
    <scope>NUCLEOTIDE SEQUENCE</scope>
</reference>
<accession>Q6MFC8</accession>
<dbReference type="GO" id="GO:0003712">
    <property type="term" value="F:transcription coregulator activity"/>
    <property type="evidence" value="ECO:0007669"/>
    <property type="project" value="InterPro"/>
</dbReference>
<dbReference type="GO" id="GO:0016592">
    <property type="term" value="C:mediator complex"/>
    <property type="evidence" value="ECO:0007669"/>
    <property type="project" value="InterPro"/>
</dbReference>
<comment type="similarity">
    <text evidence="2 7">Belongs to the Mediator complex subunit 9 family.</text>
</comment>
<keyword evidence="6 7" id="KW-0539">Nucleus</keyword>
<feature type="compositionally biased region" description="Polar residues" evidence="9">
    <location>
        <begin position="91"/>
        <end position="104"/>
    </location>
</feature>
<gene>
    <name evidence="7" type="primary">MED9</name>
</gene>
<keyword evidence="8" id="KW-0175">Coiled coil</keyword>
<evidence type="ECO:0000256" key="4">
    <source>
        <dbReference type="ARBA" id="ARBA00023159"/>
    </source>
</evidence>
<name>Q6MFC8_NEUCS</name>
<dbReference type="AlphaFoldDB" id="Q6MFC8"/>
<comment type="function">
    <text evidence="7">Component of the Mediator complex, a coactivator involved in the regulated transcription of nearly all RNA polymerase II-dependent genes. Mediator functions as a bridge to convey information from gene-specific regulatory proteins to the basal RNA polymerase II transcription machinery. Mediator is recruited to promoters by direct interactions with regulatory proteins and serves as a scaffold for the assembly of a functional preinitiation complex with RNA polymerase II and the general transcription factors.</text>
</comment>
<dbReference type="EMBL" id="BX908789">
    <property type="protein sequence ID" value="CAF05896.1"/>
    <property type="molecule type" value="Genomic_DNA"/>
</dbReference>
<dbReference type="GO" id="GO:0006357">
    <property type="term" value="P:regulation of transcription by RNA polymerase II"/>
    <property type="evidence" value="ECO:0007669"/>
    <property type="project" value="InterPro"/>
</dbReference>
<evidence type="ECO:0000313" key="10">
    <source>
        <dbReference type="EMBL" id="CAF05896.1"/>
    </source>
</evidence>
<dbReference type="Pfam" id="PF07544">
    <property type="entry name" value="Med9"/>
    <property type="match status" value="1"/>
</dbReference>
<comment type="subunit">
    <text evidence="7">Component of the Mediator complex.</text>
</comment>
<feature type="region of interest" description="Disordered" evidence="9">
    <location>
        <begin position="48"/>
        <end position="109"/>
    </location>
</feature>
<organism evidence="10">
    <name type="scientific">Neurospora crassa</name>
    <dbReference type="NCBI Taxonomy" id="5141"/>
    <lineage>
        <taxon>Eukaryota</taxon>
        <taxon>Fungi</taxon>
        <taxon>Dikarya</taxon>
        <taxon>Ascomycota</taxon>
        <taxon>Pezizomycotina</taxon>
        <taxon>Sordariomycetes</taxon>
        <taxon>Sordariomycetidae</taxon>
        <taxon>Sordariales</taxon>
        <taxon>Sordariaceae</taxon>
        <taxon>Neurospora</taxon>
    </lineage>
</organism>
<sequence>MATHIPPTLSPDAIDTLTELTLILTKFRAAQASARSADAAAATGATGAIGPSLSSSTSINPSHGGPNSSNNAPISTPAPGAVTGTTPLPIPSTTSNPNATTAGSFSAKDLPQATDNLKHKLQRARQAVLTLPDIGRTITQQEKEIAELEERKRKQVAMLAKIRDEGLQFARLEQSRRDEEGERMMVE</sequence>
<evidence type="ECO:0000256" key="2">
    <source>
        <dbReference type="ARBA" id="ARBA00008089"/>
    </source>
</evidence>
<protein>
    <recommendedName>
        <fullName evidence="7">Mediator of RNA polymerase II transcription subunit 9</fullName>
    </recommendedName>
    <alternativeName>
        <fullName evidence="7">Mediator complex subunit 9</fullName>
    </alternativeName>
</protein>
<evidence type="ECO:0000256" key="1">
    <source>
        <dbReference type="ARBA" id="ARBA00004123"/>
    </source>
</evidence>
<evidence type="ECO:0000256" key="7">
    <source>
        <dbReference type="RuleBase" id="RU364145"/>
    </source>
</evidence>
<dbReference type="VEuPathDB" id="FungiDB:NCU02253"/>
<evidence type="ECO:0000256" key="5">
    <source>
        <dbReference type="ARBA" id="ARBA00023163"/>
    </source>
</evidence>
<comment type="subcellular location">
    <subcellularLocation>
        <location evidence="1 7">Nucleus</location>
    </subcellularLocation>
</comment>
<feature type="compositionally biased region" description="Low complexity" evidence="9">
    <location>
        <begin position="48"/>
        <end position="87"/>
    </location>
</feature>
<evidence type="ECO:0000256" key="3">
    <source>
        <dbReference type="ARBA" id="ARBA00023015"/>
    </source>
</evidence>
<keyword evidence="3 7" id="KW-0805">Transcription regulation</keyword>
<proteinExistence type="inferred from homology"/>
<evidence type="ECO:0000256" key="8">
    <source>
        <dbReference type="SAM" id="Coils"/>
    </source>
</evidence>
<evidence type="ECO:0000256" key="9">
    <source>
        <dbReference type="SAM" id="MobiDB-lite"/>
    </source>
</evidence>
<feature type="coiled-coil region" evidence="8">
    <location>
        <begin position="131"/>
        <end position="165"/>
    </location>
</feature>
<evidence type="ECO:0000256" key="6">
    <source>
        <dbReference type="ARBA" id="ARBA00023242"/>
    </source>
</evidence>
<reference evidence="10" key="1">
    <citation type="submission" date="2004-01" db="EMBL/GenBank/DDBJ databases">
        <authorList>
            <person name="Schulte U."/>
            <person name="Aign V."/>
            <person name="Hoheisel J."/>
            <person name="Brandt P."/>
            <person name="Fartmann B."/>
            <person name="Holland R."/>
            <person name="Nyakatura G."/>
            <person name="Mewes H.W."/>
            <person name="Mannhaupt G."/>
        </authorList>
    </citation>
    <scope>NUCLEOTIDE SEQUENCE</scope>
</reference>